<dbReference type="Pfam" id="PF03724">
    <property type="entry name" value="META"/>
    <property type="match status" value="1"/>
</dbReference>
<reference evidence="3 4" key="1">
    <citation type="journal article" date="2014" name="Int. J. Syst. Evol. Microbiol.">
        <title>Complete genome sequence of Corynebacterium casei LMG S-19264T (=DSM 44701T), isolated from a smear-ripened cheese.</title>
        <authorList>
            <consortium name="US DOE Joint Genome Institute (JGI-PGF)"/>
            <person name="Walter F."/>
            <person name="Albersmeier A."/>
            <person name="Kalinowski J."/>
            <person name="Ruckert C."/>
        </authorList>
    </citation>
    <scope>NUCLEOTIDE SEQUENCE [LARGE SCALE GENOMIC DNA]</scope>
    <source>
        <strain evidence="3 4">CGMCC 1.15358</strain>
    </source>
</reference>
<evidence type="ECO:0000313" key="3">
    <source>
        <dbReference type="EMBL" id="GGD44893.1"/>
    </source>
</evidence>
<dbReference type="InterPro" id="IPR005184">
    <property type="entry name" value="DUF306_Meta_HslJ"/>
</dbReference>
<evidence type="ECO:0000259" key="2">
    <source>
        <dbReference type="Pfam" id="PF03724"/>
    </source>
</evidence>
<evidence type="ECO:0000313" key="4">
    <source>
        <dbReference type="Proteomes" id="UP000598997"/>
    </source>
</evidence>
<feature type="chain" id="PRO_5037011144" description="DUF306 domain-containing protein" evidence="1">
    <location>
        <begin position="27"/>
        <end position="297"/>
    </location>
</feature>
<organism evidence="3 4">
    <name type="scientific">Croceicoccus pelagius</name>
    <dbReference type="NCBI Taxonomy" id="1703341"/>
    <lineage>
        <taxon>Bacteria</taxon>
        <taxon>Pseudomonadati</taxon>
        <taxon>Pseudomonadota</taxon>
        <taxon>Alphaproteobacteria</taxon>
        <taxon>Sphingomonadales</taxon>
        <taxon>Erythrobacteraceae</taxon>
        <taxon>Croceicoccus</taxon>
    </lineage>
</organism>
<feature type="domain" description="DUF306" evidence="2">
    <location>
        <begin position="64"/>
        <end position="160"/>
    </location>
</feature>
<dbReference type="AlphaFoldDB" id="A0A917DL39"/>
<dbReference type="OrthoDB" id="7432890at2"/>
<dbReference type="RefSeq" id="WP_066761045.1">
    <property type="nucleotide sequence ID" value="NZ_BMIO01000005.1"/>
</dbReference>
<name>A0A917DL39_9SPHN</name>
<proteinExistence type="predicted"/>
<keyword evidence="4" id="KW-1185">Reference proteome</keyword>
<dbReference type="Proteomes" id="UP000598997">
    <property type="component" value="Unassembled WGS sequence"/>
</dbReference>
<sequence length="297" mass="31234">MSRPKSLKYIAIVAVLAAAACNSGEAETPVPAPSPTVTATPTPVPVAPQGGGLLDEGFAPIAFDLAGTSWLVIAIDGEPLAERYSDLATVHFTQSMLHWQGCNYHEGLYVRSRTSFAAGRTVATQIACPDSTPDPAMAQVLGGRPLIGSNSEGKLQLAVEGRRLTLSQIDKRYNEPPAPPLEAGPFRLMTAEGGTHPPVLSFKGGTFSIWLDCPGAVSGQARVDDGRMRTGKVEASQCETHRPTARRALETFFKGSPTIARGPNGELMLSDGDTIIQGQQCYPDPSGCAHAAAEPTV</sequence>
<keyword evidence="1" id="KW-0732">Signal</keyword>
<feature type="signal peptide" evidence="1">
    <location>
        <begin position="1"/>
        <end position="26"/>
    </location>
</feature>
<dbReference type="EMBL" id="BMIO01000005">
    <property type="protein sequence ID" value="GGD44893.1"/>
    <property type="molecule type" value="Genomic_DNA"/>
</dbReference>
<accession>A0A917DL39</accession>
<gene>
    <name evidence="3" type="ORF">GCM10010989_18760</name>
</gene>
<protein>
    <recommendedName>
        <fullName evidence="2">DUF306 domain-containing protein</fullName>
    </recommendedName>
</protein>
<comment type="caution">
    <text evidence="3">The sequence shown here is derived from an EMBL/GenBank/DDBJ whole genome shotgun (WGS) entry which is preliminary data.</text>
</comment>
<evidence type="ECO:0000256" key="1">
    <source>
        <dbReference type="SAM" id="SignalP"/>
    </source>
</evidence>
<dbReference type="PROSITE" id="PS51257">
    <property type="entry name" value="PROKAR_LIPOPROTEIN"/>
    <property type="match status" value="1"/>
</dbReference>